<dbReference type="GO" id="GO:0005840">
    <property type="term" value="C:ribosome"/>
    <property type="evidence" value="ECO:0007669"/>
    <property type="project" value="UniProtKB-KW"/>
</dbReference>
<evidence type="ECO:0000313" key="2">
    <source>
        <dbReference type="Proteomes" id="UP000218244"/>
    </source>
</evidence>
<dbReference type="Proteomes" id="UP000218244">
    <property type="component" value="Chromosome"/>
</dbReference>
<reference evidence="1 2" key="1">
    <citation type="submission" date="2016-02" db="EMBL/GenBank/DDBJ databases">
        <title>Corynebacterium glutamicum N24 whole genome sequencing project.</title>
        <authorList>
            <person name="Matsutani M."/>
            <person name="Nangtapong N."/>
            <person name="Yakushi T."/>
            <person name="Matsushita K."/>
        </authorList>
    </citation>
    <scope>NUCLEOTIDE SEQUENCE [LARGE SCALE GENOMIC DNA]</scope>
    <source>
        <strain evidence="1 2">N24</strain>
    </source>
</reference>
<keyword evidence="1" id="KW-0689">Ribosomal protein</keyword>
<dbReference type="KEGG" id="csur:N24_1861"/>
<protein>
    <submittedName>
        <fullName evidence="1">Ribosomal protein S13</fullName>
    </submittedName>
</protein>
<proteinExistence type="predicted"/>
<dbReference type="EMBL" id="AP017369">
    <property type="protein sequence ID" value="BAU96123.1"/>
    <property type="molecule type" value="Genomic_DNA"/>
</dbReference>
<sequence length="155" mass="17261">MIEHNLWFNNITNLASKKEAADKSGIPVLELYDQLDDGILPEKTVIALARAYDLSPVEALLHTGYLSEEETSSITEDTTPDSADDYPTWALNSHLDHSILEAFGDIAEEVNSGRVSRDNAIEQINAWLDELPGSLFSNLRSTKAGYLELFETYLD</sequence>
<organism evidence="1 2">
    <name type="scientific">Corynebacterium suranareeae</name>
    <dbReference type="NCBI Taxonomy" id="2506452"/>
    <lineage>
        <taxon>Bacteria</taxon>
        <taxon>Bacillati</taxon>
        <taxon>Actinomycetota</taxon>
        <taxon>Actinomycetes</taxon>
        <taxon>Mycobacteriales</taxon>
        <taxon>Corynebacteriaceae</taxon>
        <taxon>Corynebacterium</taxon>
    </lineage>
</organism>
<gene>
    <name evidence="1" type="ORF">N24_1861</name>
</gene>
<keyword evidence="1" id="KW-0687">Ribonucleoprotein</keyword>
<name>A0A160PSJ2_9CORY</name>
<accession>A0A160PSJ2</accession>
<dbReference type="AlphaFoldDB" id="A0A160PSJ2"/>
<keyword evidence="2" id="KW-1185">Reference proteome</keyword>
<dbReference type="RefSeq" id="WP_096456401.1">
    <property type="nucleotide sequence ID" value="NZ_AP017369.1"/>
</dbReference>
<evidence type="ECO:0000313" key="1">
    <source>
        <dbReference type="EMBL" id="BAU96123.1"/>
    </source>
</evidence>